<protein>
    <recommendedName>
        <fullName evidence="6">Anti-sigma factor</fullName>
    </recommendedName>
</protein>
<dbReference type="InterPro" id="IPR006860">
    <property type="entry name" value="FecR"/>
</dbReference>
<evidence type="ECO:0000259" key="2">
    <source>
        <dbReference type="Pfam" id="PF04773"/>
    </source>
</evidence>
<keyword evidence="1" id="KW-1133">Transmembrane helix</keyword>
<dbReference type="RefSeq" id="WP_112786117.1">
    <property type="nucleotide sequence ID" value="NZ_CP030041.1"/>
</dbReference>
<evidence type="ECO:0000313" key="5">
    <source>
        <dbReference type="Proteomes" id="UP000248688"/>
    </source>
</evidence>
<dbReference type="Pfam" id="PF04773">
    <property type="entry name" value="FecR"/>
    <property type="match status" value="1"/>
</dbReference>
<dbReference type="Pfam" id="PF16344">
    <property type="entry name" value="FecR_C"/>
    <property type="match status" value="1"/>
</dbReference>
<evidence type="ECO:0000259" key="3">
    <source>
        <dbReference type="Pfam" id="PF16344"/>
    </source>
</evidence>
<evidence type="ECO:0000313" key="4">
    <source>
        <dbReference type="EMBL" id="AWW32745.1"/>
    </source>
</evidence>
<keyword evidence="1" id="KW-0812">Transmembrane</keyword>
<dbReference type="Gene3D" id="2.60.120.1440">
    <property type="match status" value="1"/>
</dbReference>
<feature type="domain" description="Protein FecR C-terminal" evidence="3">
    <location>
        <begin position="277"/>
        <end position="344"/>
    </location>
</feature>
<feature type="domain" description="FecR protein" evidence="2">
    <location>
        <begin position="141"/>
        <end position="232"/>
    </location>
</feature>
<accession>A0A2Z4IPC0</accession>
<dbReference type="KEGG" id="est:DN752_22815"/>
<sequence>MNQLLEFLTNPEFVRWVRHSDKDLDVYWSTWIKANPNRVEDLKMAREIILGIHVQQKKLNPNLKEEVLSNVLQEEDRYIPTKEAVQVGERKSRWNKLRMGQYYRVAAIISISLVLAIIYGILSIRETPDHLATNHEIKKTVGSGEKAHFLLADGTEVWLNSESELVYSTFDYGEDRKVYLKGEGFFDVAHDPDKPFRVYSSELVTTALGTTFNISNYHSKPIRVALLSGKVEVANLSSESINSLAPGQELVHSLIDEQTTIRRTGTRNVTGWKDGVLVFENEGFKEVMDVIKRWYGVEIIVEGTPRRQWTIDIAFDNASLERVLSRIAYIEKFQYDIKGKTVTIKL</sequence>
<keyword evidence="5" id="KW-1185">Reference proteome</keyword>
<dbReference type="PANTHER" id="PTHR30273:SF2">
    <property type="entry name" value="PROTEIN FECR"/>
    <property type="match status" value="1"/>
</dbReference>
<dbReference type="Proteomes" id="UP000248688">
    <property type="component" value="Chromosome"/>
</dbReference>
<dbReference type="PIRSF" id="PIRSF018266">
    <property type="entry name" value="FecR"/>
    <property type="match status" value="1"/>
</dbReference>
<evidence type="ECO:0000256" key="1">
    <source>
        <dbReference type="SAM" id="Phobius"/>
    </source>
</evidence>
<reference evidence="4 5" key="1">
    <citation type="submission" date="2018-06" db="EMBL/GenBank/DDBJ databases">
        <title>Echinicola strongylocentroti sp. nov., isolated from a sea urchin Strongylocentrotus intermedius.</title>
        <authorList>
            <person name="Bae S.S."/>
        </authorList>
    </citation>
    <scope>NUCLEOTIDE SEQUENCE [LARGE SCALE GENOMIC DNA]</scope>
    <source>
        <strain evidence="4 5">MEBiC08714</strain>
    </source>
</reference>
<evidence type="ECO:0008006" key="6">
    <source>
        <dbReference type="Google" id="ProtNLM"/>
    </source>
</evidence>
<dbReference type="GO" id="GO:0016989">
    <property type="term" value="F:sigma factor antagonist activity"/>
    <property type="evidence" value="ECO:0007669"/>
    <property type="project" value="TreeGrafter"/>
</dbReference>
<organism evidence="4 5">
    <name type="scientific">Echinicola strongylocentroti</name>
    <dbReference type="NCBI Taxonomy" id="1795355"/>
    <lineage>
        <taxon>Bacteria</taxon>
        <taxon>Pseudomonadati</taxon>
        <taxon>Bacteroidota</taxon>
        <taxon>Cytophagia</taxon>
        <taxon>Cytophagales</taxon>
        <taxon>Cyclobacteriaceae</taxon>
        <taxon>Echinicola</taxon>
    </lineage>
</organism>
<dbReference type="AlphaFoldDB" id="A0A2Z4IPC0"/>
<dbReference type="InterPro" id="IPR012373">
    <property type="entry name" value="Ferrdict_sens_TM"/>
</dbReference>
<dbReference type="EMBL" id="CP030041">
    <property type="protein sequence ID" value="AWW32745.1"/>
    <property type="molecule type" value="Genomic_DNA"/>
</dbReference>
<gene>
    <name evidence="4" type="ORF">DN752_22815</name>
</gene>
<dbReference type="PANTHER" id="PTHR30273">
    <property type="entry name" value="PERIPLASMIC SIGNAL SENSOR AND SIGMA FACTOR ACTIVATOR FECR-RELATED"/>
    <property type="match status" value="1"/>
</dbReference>
<dbReference type="Gene3D" id="3.55.50.30">
    <property type="match status" value="1"/>
</dbReference>
<keyword evidence="1" id="KW-0472">Membrane</keyword>
<dbReference type="OrthoDB" id="837389at2"/>
<dbReference type="InterPro" id="IPR032508">
    <property type="entry name" value="FecR_C"/>
</dbReference>
<name>A0A2Z4IPC0_9BACT</name>
<feature type="transmembrane region" description="Helical" evidence="1">
    <location>
        <begin position="102"/>
        <end position="122"/>
    </location>
</feature>
<proteinExistence type="predicted"/>